<protein>
    <submittedName>
        <fullName evidence="2">RNA-directed DNA polymerase from mobile element jockey</fullName>
    </submittedName>
</protein>
<dbReference type="PANTHER" id="PTHR47027:SF20">
    <property type="entry name" value="REVERSE TRANSCRIPTASE-LIKE PROTEIN WITH RNA-DIRECTED DNA POLYMERASE DOMAIN"/>
    <property type="match status" value="1"/>
</dbReference>
<dbReference type="Proteomes" id="UP000187429">
    <property type="component" value="Unassembled WGS sequence"/>
</dbReference>
<name>A0A1R1YTK5_9FUNG</name>
<dbReference type="PROSITE" id="PS50878">
    <property type="entry name" value="RT_POL"/>
    <property type="match status" value="1"/>
</dbReference>
<organism evidence="2 3">
    <name type="scientific">Smittium culicis</name>
    <dbReference type="NCBI Taxonomy" id="133412"/>
    <lineage>
        <taxon>Eukaryota</taxon>
        <taxon>Fungi</taxon>
        <taxon>Fungi incertae sedis</taxon>
        <taxon>Zoopagomycota</taxon>
        <taxon>Kickxellomycotina</taxon>
        <taxon>Harpellomycetes</taxon>
        <taxon>Harpellales</taxon>
        <taxon>Legeriomycetaceae</taxon>
        <taxon>Smittium</taxon>
    </lineage>
</organism>
<dbReference type="AlphaFoldDB" id="A0A1R1YTK5"/>
<keyword evidence="2" id="KW-0808">Transferase</keyword>
<dbReference type="PANTHER" id="PTHR47027">
    <property type="entry name" value="REVERSE TRANSCRIPTASE DOMAIN-CONTAINING PROTEIN"/>
    <property type="match status" value="1"/>
</dbReference>
<keyword evidence="2" id="KW-0548">Nucleotidyltransferase</keyword>
<proteinExistence type="predicted"/>
<accession>A0A1R1YTK5</accession>
<keyword evidence="2" id="KW-0695">RNA-directed DNA polymerase</keyword>
<reference evidence="3" key="1">
    <citation type="submission" date="2017-01" db="EMBL/GenBank/DDBJ databases">
        <authorList>
            <person name="Wang Y."/>
            <person name="White M."/>
            <person name="Kvist S."/>
            <person name="Moncalvo J.-M."/>
        </authorList>
    </citation>
    <scope>NUCLEOTIDE SEQUENCE [LARGE SCALE GENOMIC DNA]</scope>
    <source>
        <strain evidence="3">ID-206-W2</strain>
    </source>
</reference>
<feature type="domain" description="Reverse transcriptase" evidence="1">
    <location>
        <begin position="1"/>
        <end position="103"/>
    </location>
</feature>
<evidence type="ECO:0000313" key="2">
    <source>
        <dbReference type="EMBL" id="OMJ30190.1"/>
    </source>
</evidence>
<dbReference type="Pfam" id="PF00078">
    <property type="entry name" value="RVT_1"/>
    <property type="match status" value="1"/>
</dbReference>
<sequence length="167" mass="18809">MQIIFDLYTNDISKSFRDVRVPGLTSRIPRLLIADDNVLLVESSADLEAALNAITEWSETWEMAVNASKCGILTIGSENTTDIALQGQKFNPVNQYAYMGYTMNSKWVIFGPIRNNKNKLKKAVYAAYSFLRRSSVLTAIKLKFINLVRISIEFYGGKTFGMSEAIF</sequence>
<dbReference type="EMBL" id="LSSM01000063">
    <property type="protein sequence ID" value="OMJ30190.1"/>
    <property type="molecule type" value="Genomic_DNA"/>
</dbReference>
<evidence type="ECO:0000313" key="3">
    <source>
        <dbReference type="Proteomes" id="UP000187429"/>
    </source>
</evidence>
<dbReference type="GO" id="GO:0003964">
    <property type="term" value="F:RNA-directed DNA polymerase activity"/>
    <property type="evidence" value="ECO:0007669"/>
    <property type="project" value="UniProtKB-KW"/>
</dbReference>
<keyword evidence="3" id="KW-1185">Reference proteome</keyword>
<gene>
    <name evidence="2" type="ORF">AYI69_g273</name>
</gene>
<dbReference type="InterPro" id="IPR000477">
    <property type="entry name" value="RT_dom"/>
</dbReference>
<evidence type="ECO:0000259" key="1">
    <source>
        <dbReference type="PROSITE" id="PS50878"/>
    </source>
</evidence>
<dbReference type="OrthoDB" id="5534248at2759"/>
<comment type="caution">
    <text evidence="2">The sequence shown here is derived from an EMBL/GenBank/DDBJ whole genome shotgun (WGS) entry which is preliminary data.</text>
</comment>